<name>A0ABM1BYX1_LIMPO</name>
<feature type="region of interest" description="Disordered" evidence="1">
    <location>
        <begin position="1"/>
        <end position="33"/>
    </location>
</feature>
<dbReference type="InterPro" id="IPR042345">
    <property type="entry name" value="Btbd7"/>
</dbReference>
<dbReference type="Pfam" id="PF00651">
    <property type="entry name" value="BTB"/>
    <property type="match status" value="2"/>
</dbReference>
<feature type="compositionally biased region" description="Low complexity" evidence="1">
    <location>
        <begin position="11"/>
        <end position="32"/>
    </location>
</feature>
<organism evidence="3 4">
    <name type="scientific">Limulus polyphemus</name>
    <name type="common">Atlantic horseshoe crab</name>
    <dbReference type="NCBI Taxonomy" id="6850"/>
    <lineage>
        <taxon>Eukaryota</taxon>
        <taxon>Metazoa</taxon>
        <taxon>Ecdysozoa</taxon>
        <taxon>Arthropoda</taxon>
        <taxon>Chelicerata</taxon>
        <taxon>Merostomata</taxon>
        <taxon>Xiphosura</taxon>
        <taxon>Limulidae</taxon>
        <taxon>Limulus</taxon>
    </lineage>
</organism>
<evidence type="ECO:0000259" key="2">
    <source>
        <dbReference type="PROSITE" id="PS50097"/>
    </source>
</evidence>
<dbReference type="PROSITE" id="PS50097">
    <property type="entry name" value="BTB"/>
    <property type="match status" value="2"/>
</dbReference>
<protein>
    <submittedName>
        <fullName evidence="4">BTB/POZ domain-containing protein 7-like</fullName>
    </submittedName>
</protein>
<feature type="region of interest" description="Disordered" evidence="1">
    <location>
        <begin position="622"/>
        <end position="644"/>
    </location>
</feature>
<dbReference type="PANTHER" id="PTHR16064:SF3">
    <property type="entry name" value="BTB_POZ DOMAIN-CONTAINING PROTEIN 7"/>
    <property type="match status" value="1"/>
</dbReference>
<evidence type="ECO:0000313" key="4">
    <source>
        <dbReference type="RefSeq" id="XP_013791301.2"/>
    </source>
</evidence>
<feature type="compositionally biased region" description="Polar residues" evidence="1">
    <location>
        <begin position="622"/>
        <end position="631"/>
    </location>
</feature>
<dbReference type="Pfam" id="PF07707">
    <property type="entry name" value="BACK"/>
    <property type="match status" value="1"/>
</dbReference>
<dbReference type="Proteomes" id="UP000694941">
    <property type="component" value="Unplaced"/>
</dbReference>
<proteinExistence type="predicted"/>
<dbReference type="InterPro" id="IPR011705">
    <property type="entry name" value="BACK"/>
</dbReference>
<dbReference type="PANTHER" id="PTHR16064">
    <property type="entry name" value="BTB POZ DOMAIN CONTAINING 7"/>
    <property type="match status" value="1"/>
</dbReference>
<dbReference type="SMART" id="SM00875">
    <property type="entry name" value="BACK"/>
    <property type="match status" value="1"/>
</dbReference>
<dbReference type="Gene3D" id="1.25.40.420">
    <property type="match status" value="1"/>
</dbReference>
<evidence type="ECO:0000313" key="3">
    <source>
        <dbReference type="Proteomes" id="UP000694941"/>
    </source>
</evidence>
<dbReference type="GeneID" id="106475150"/>
<feature type="domain" description="BTB" evidence="2">
    <location>
        <begin position="269"/>
        <end position="354"/>
    </location>
</feature>
<evidence type="ECO:0000256" key="1">
    <source>
        <dbReference type="SAM" id="MobiDB-lite"/>
    </source>
</evidence>
<dbReference type="RefSeq" id="XP_013791301.2">
    <property type="nucleotide sequence ID" value="XM_013935847.2"/>
</dbReference>
<feature type="domain" description="BTB" evidence="2">
    <location>
        <begin position="140"/>
        <end position="209"/>
    </location>
</feature>
<accession>A0ABM1BYX1</accession>
<reference evidence="4" key="1">
    <citation type="submission" date="2025-08" db="UniProtKB">
        <authorList>
            <consortium name="RefSeq"/>
        </authorList>
    </citation>
    <scope>IDENTIFICATION</scope>
    <source>
        <tissue evidence="4">Muscle</tissue>
    </source>
</reference>
<dbReference type="InterPro" id="IPR011333">
    <property type="entry name" value="SKP1/BTB/POZ_sf"/>
</dbReference>
<sequence length="810" mass="91208">MGAMSSTGYHSSDSMSSIQTSSESSAVVPGSSNLSSDLTQNLGVQLGIGKEKKRKAAPLVLSTLRKRFIRKCRTSKLFDHSQVFREFLEEWSLRDIALLVEHYEAQIALRELALQADLARPSARSCQQDLGLIYESKFSSDIELIYKGRCFPAHRAILCIRCPFFREMLCDPLSCGSQVAIEIDIPGVSFGMFNELLRYLYTGELSVNEKYEGYVDTLIQLSEQFGIPNPLKEDMKYLMSSRLFTDACLVFRHSSGTSFKRENSIIASCSLTSKVGLSPGVQVHELEDEIPCHKVVLSARSPFFRNVIQRYQKRSTEMKEPAIMQIVLDDGIVPRRYAKILLFALYCDTFDLLSLLTETEKYNSAASSEGSSTSLTHSYQHSLVNQLVELYEVAQLLEMDSLVYGCEDLLIENLSQENLSQILQWSEQPHGSQWVHRQAMNYLREEFSTLVASGMFVHLEKHHLKKAITSDFLQASELEVLQAVLRWGEAQLCKQSGDREPVVTTPQPVYMVGRKGPRRRDFCFAELRDIISDLICFVRVDHILPPESDLLANAVKRGLFPSPPSCMLDDDHLQGSGVYHRIASWIRGRKGGPVSLPRLFSPYVEEARAWLDEHSARELEPWTSSHSTECQPTGDRPSVCRSSGFHTTDSAEGIEFLDGNVPVPSDATLRLMRKREQELRHSQSARQAFSYKQVRCEATKLIQLQVVREFGLPDSVVEVLHRPMYLFVEELNDGDRRLATCSVHQEPGRTGGNFSSFVGDYSSHEVQWGYQASGGDMTSYLRSNIPDIAIATTTLSKIHIATDNSPDVQS</sequence>
<dbReference type="Gene3D" id="3.30.710.10">
    <property type="entry name" value="Potassium Channel Kv1.1, Chain A"/>
    <property type="match status" value="2"/>
</dbReference>
<dbReference type="SUPFAM" id="SSF54695">
    <property type="entry name" value="POZ domain"/>
    <property type="match status" value="2"/>
</dbReference>
<keyword evidence="3" id="KW-1185">Reference proteome</keyword>
<feature type="compositionally biased region" description="Polar residues" evidence="1">
    <location>
        <begin position="1"/>
        <end position="10"/>
    </location>
</feature>
<dbReference type="InterPro" id="IPR000210">
    <property type="entry name" value="BTB/POZ_dom"/>
</dbReference>
<dbReference type="SMART" id="SM00225">
    <property type="entry name" value="BTB"/>
    <property type="match status" value="2"/>
</dbReference>
<gene>
    <name evidence="4" type="primary">LOC106475150</name>
</gene>